<reference evidence="1" key="1">
    <citation type="journal article" date="2014" name="Int. J. Syst. Evol. Microbiol.">
        <title>Complete genome sequence of Corynebacterium casei LMG S-19264T (=DSM 44701T), isolated from a smear-ripened cheese.</title>
        <authorList>
            <consortium name="US DOE Joint Genome Institute (JGI-PGF)"/>
            <person name="Walter F."/>
            <person name="Albersmeier A."/>
            <person name="Kalinowski J."/>
            <person name="Ruckert C."/>
        </authorList>
    </citation>
    <scope>NUCLEOTIDE SEQUENCE</scope>
    <source>
        <strain evidence="1">VKM Ac-1401</strain>
    </source>
</reference>
<name>A0A9W6LYV2_9MICO</name>
<sequence length="334" mass="35755">MVSGSEHPRVTHFNDCAFVGRALVGAAARAGLTWKYVGPEAVRPAAGFRGGSHLPGELPYILRHERVALTSDVVHVHYATSVPLLQKPYIPKRPYVLHLHGTDIRRQWKAPETHDLIQRAIDGASAVYYPNLDTAEAATTARPDAVHMPIIVDTGILPAWRPSSESGSPTVLFVSRWDDSKGVENQLAVAHALRAALPQDARLLGLDWGPGAPAAAEAGVELVPRRSHDRFLDLIAGADVAVAQSSGVLATSELEAMAIGPAVLVPVPSIADDGDPAPVLTGTVDEVVEQTMDVLRDPRAASVALGGRAWVEKKHTGDRWVAELERVYRAAATR</sequence>
<reference evidence="1" key="2">
    <citation type="submission" date="2023-01" db="EMBL/GenBank/DDBJ databases">
        <authorList>
            <person name="Sun Q."/>
            <person name="Evtushenko L."/>
        </authorList>
    </citation>
    <scope>NUCLEOTIDE SEQUENCE</scope>
    <source>
        <strain evidence="1">VKM Ac-1401</strain>
    </source>
</reference>
<dbReference type="EMBL" id="BSEN01000003">
    <property type="protein sequence ID" value="GLJ75240.1"/>
    <property type="molecule type" value="Genomic_DNA"/>
</dbReference>
<organism evidence="1 2">
    <name type="scientific">Leifsonia poae</name>
    <dbReference type="NCBI Taxonomy" id="110933"/>
    <lineage>
        <taxon>Bacteria</taxon>
        <taxon>Bacillati</taxon>
        <taxon>Actinomycetota</taxon>
        <taxon>Actinomycetes</taxon>
        <taxon>Micrococcales</taxon>
        <taxon>Microbacteriaceae</taxon>
        <taxon>Leifsonia</taxon>
    </lineage>
</organism>
<dbReference type="SUPFAM" id="SSF53756">
    <property type="entry name" value="UDP-Glycosyltransferase/glycogen phosphorylase"/>
    <property type="match status" value="1"/>
</dbReference>
<keyword evidence="2" id="KW-1185">Reference proteome</keyword>
<comment type="caution">
    <text evidence="1">The sequence shown here is derived from an EMBL/GenBank/DDBJ whole genome shotgun (WGS) entry which is preliminary data.</text>
</comment>
<evidence type="ECO:0000313" key="1">
    <source>
        <dbReference type="EMBL" id="GLJ75240.1"/>
    </source>
</evidence>
<evidence type="ECO:0000313" key="2">
    <source>
        <dbReference type="Proteomes" id="UP001142372"/>
    </source>
</evidence>
<dbReference type="Proteomes" id="UP001142372">
    <property type="component" value="Unassembled WGS sequence"/>
</dbReference>
<accession>A0A9W6LYV2</accession>
<dbReference type="Gene3D" id="3.40.50.2000">
    <property type="entry name" value="Glycogen Phosphorylase B"/>
    <property type="match status" value="2"/>
</dbReference>
<dbReference type="RefSeq" id="WP_271175930.1">
    <property type="nucleotide sequence ID" value="NZ_BAAAJO010000001.1"/>
</dbReference>
<gene>
    <name evidence="1" type="ORF">GCM10017584_08140</name>
</gene>
<protein>
    <recommendedName>
        <fullName evidence="3">D-inositol 3-phosphate glycosyltransferase</fullName>
    </recommendedName>
</protein>
<dbReference type="AlphaFoldDB" id="A0A9W6LYV2"/>
<proteinExistence type="predicted"/>
<evidence type="ECO:0008006" key="3">
    <source>
        <dbReference type="Google" id="ProtNLM"/>
    </source>
</evidence>